<feature type="non-terminal residue" evidence="2">
    <location>
        <position position="57"/>
    </location>
</feature>
<comment type="caution">
    <text evidence="2">The sequence shown here is derived from an EMBL/GenBank/DDBJ whole genome shotgun (WGS) entry which is preliminary data.</text>
</comment>
<organism evidence="2 3">
    <name type="scientific">Cirrhinus mrigala</name>
    <name type="common">Mrigala</name>
    <dbReference type="NCBI Taxonomy" id="683832"/>
    <lineage>
        <taxon>Eukaryota</taxon>
        <taxon>Metazoa</taxon>
        <taxon>Chordata</taxon>
        <taxon>Craniata</taxon>
        <taxon>Vertebrata</taxon>
        <taxon>Euteleostomi</taxon>
        <taxon>Actinopterygii</taxon>
        <taxon>Neopterygii</taxon>
        <taxon>Teleostei</taxon>
        <taxon>Ostariophysi</taxon>
        <taxon>Cypriniformes</taxon>
        <taxon>Cyprinidae</taxon>
        <taxon>Labeoninae</taxon>
        <taxon>Labeonini</taxon>
        <taxon>Cirrhinus</taxon>
    </lineage>
</organism>
<evidence type="ECO:0000313" key="3">
    <source>
        <dbReference type="Proteomes" id="UP001529510"/>
    </source>
</evidence>
<keyword evidence="3" id="KW-1185">Reference proteome</keyword>
<name>A0ABD0RFS1_CIRMR</name>
<feature type="region of interest" description="Disordered" evidence="1">
    <location>
        <begin position="1"/>
        <end position="27"/>
    </location>
</feature>
<gene>
    <name evidence="2" type="ORF">M9458_005743</name>
</gene>
<dbReference type="EMBL" id="JAMKFB020000003">
    <property type="protein sequence ID" value="KAL0197203.1"/>
    <property type="molecule type" value="Genomic_DNA"/>
</dbReference>
<evidence type="ECO:0000256" key="1">
    <source>
        <dbReference type="SAM" id="MobiDB-lite"/>
    </source>
</evidence>
<reference evidence="2 3" key="1">
    <citation type="submission" date="2024-05" db="EMBL/GenBank/DDBJ databases">
        <title>Genome sequencing and assembly of Indian major carp, Cirrhinus mrigala (Hamilton, 1822).</title>
        <authorList>
            <person name="Mohindra V."/>
            <person name="Chowdhury L.M."/>
            <person name="Lal K."/>
            <person name="Jena J.K."/>
        </authorList>
    </citation>
    <scope>NUCLEOTIDE SEQUENCE [LARGE SCALE GENOMIC DNA]</scope>
    <source>
        <strain evidence="2">CM1030</strain>
        <tissue evidence="2">Blood</tissue>
    </source>
</reference>
<feature type="compositionally biased region" description="Polar residues" evidence="1">
    <location>
        <begin position="12"/>
        <end position="27"/>
    </location>
</feature>
<accession>A0ABD0RFS1</accession>
<dbReference type="AlphaFoldDB" id="A0ABD0RFS1"/>
<feature type="non-terminal residue" evidence="2">
    <location>
        <position position="1"/>
    </location>
</feature>
<sequence length="57" mass="5855">QELHGRDVTGRSAYQATSASPAISSSGMNTKESLYLSAISKECSKPPSLPLSTAKGG</sequence>
<evidence type="ECO:0000313" key="2">
    <source>
        <dbReference type="EMBL" id="KAL0197203.1"/>
    </source>
</evidence>
<protein>
    <submittedName>
        <fullName evidence="2">Uncharacterized protein</fullName>
    </submittedName>
</protein>
<dbReference type="Proteomes" id="UP001529510">
    <property type="component" value="Unassembled WGS sequence"/>
</dbReference>
<proteinExistence type="predicted"/>